<comment type="caution">
    <text evidence="1">The sequence shown here is derived from an EMBL/GenBank/DDBJ whole genome shotgun (WGS) entry which is preliminary data.</text>
</comment>
<name>A0AC61S624_9BACT</name>
<evidence type="ECO:0000313" key="2">
    <source>
        <dbReference type="Proteomes" id="UP000305401"/>
    </source>
</evidence>
<dbReference type="EMBL" id="SSTG01000033">
    <property type="protein sequence ID" value="THG53586.1"/>
    <property type="molecule type" value="Genomic_DNA"/>
</dbReference>
<reference evidence="1" key="1">
    <citation type="submission" date="2019-04" db="EMBL/GenBank/DDBJ databases">
        <title>Microbes associate with the intestines of laboratory mice.</title>
        <authorList>
            <person name="Navarre W."/>
            <person name="Wong E."/>
            <person name="Huang K.C."/>
            <person name="Tropini C."/>
            <person name="Ng K."/>
            <person name="Yu B."/>
        </authorList>
    </citation>
    <scope>NUCLEOTIDE SEQUENCE</scope>
    <source>
        <strain evidence="1">NM86_A22</strain>
    </source>
</reference>
<keyword evidence="2" id="KW-1185">Reference proteome</keyword>
<accession>A0AC61S624</accession>
<gene>
    <name evidence="1" type="primary">thiS</name>
    <name evidence="1" type="ORF">E5990_04200</name>
</gene>
<organism evidence="1 2">
    <name type="scientific">Muribaculum caecicola</name>
    <dbReference type="NCBI Taxonomy" id="3038144"/>
    <lineage>
        <taxon>Bacteria</taxon>
        <taxon>Pseudomonadati</taxon>
        <taxon>Bacteroidota</taxon>
        <taxon>Bacteroidia</taxon>
        <taxon>Bacteroidales</taxon>
        <taxon>Muribaculaceae</taxon>
        <taxon>Muribaculum</taxon>
    </lineage>
</organism>
<sequence length="66" mass="6970">MKILINHSPLEVAPGTSVADVLLYQGMSGDGIAVAVNNKVVPRGKWNTTYLFEGARLTVIRAVCGG</sequence>
<protein>
    <submittedName>
        <fullName evidence="1">Sulfur carrier protein ThiS</fullName>
    </submittedName>
</protein>
<proteinExistence type="predicted"/>
<evidence type="ECO:0000313" key="1">
    <source>
        <dbReference type="EMBL" id="THG53586.1"/>
    </source>
</evidence>
<dbReference type="Proteomes" id="UP000305401">
    <property type="component" value="Unassembled WGS sequence"/>
</dbReference>